<dbReference type="InterPro" id="IPR032157">
    <property type="entry name" value="PAC4"/>
</dbReference>
<dbReference type="EMBL" id="GADI01003021">
    <property type="protein sequence ID" value="JAA70787.1"/>
    <property type="molecule type" value="mRNA"/>
</dbReference>
<evidence type="ECO:0000313" key="1">
    <source>
        <dbReference type="EMBL" id="JAA70787.1"/>
    </source>
</evidence>
<dbReference type="Pfam" id="PF16093">
    <property type="entry name" value="PAC4"/>
    <property type="match status" value="1"/>
</dbReference>
<organism evidence="1">
    <name type="scientific">Ixodes ricinus</name>
    <name type="common">Common tick</name>
    <name type="synonym">Acarus ricinus</name>
    <dbReference type="NCBI Taxonomy" id="34613"/>
    <lineage>
        <taxon>Eukaryota</taxon>
        <taxon>Metazoa</taxon>
        <taxon>Ecdysozoa</taxon>
        <taxon>Arthropoda</taxon>
        <taxon>Chelicerata</taxon>
        <taxon>Arachnida</taxon>
        <taxon>Acari</taxon>
        <taxon>Parasitiformes</taxon>
        <taxon>Ixodida</taxon>
        <taxon>Ixodoidea</taxon>
        <taxon>Ixodidae</taxon>
        <taxon>Ixodinae</taxon>
        <taxon>Ixodes</taxon>
    </lineage>
</organism>
<dbReference type="PANTHER" id="PTHR33559:SF1">
    <property type="entry name" value="PROTEASOME ASSEMBLY CHAPERONE 4"/>
    <property type="match status" value="1"/>
</dbReference>
<protein>
    <submittedName>
        <fullName evidence="1">Putative proteasome assembly chaperone</fullName>
    </submittedName>
</protein>
<reference evidence="1" key="1">
    <citation type="submission" date="2012-12" db="EMBL/GenBank/DDBJ databases">
        <title>Identification and characterization of a phenylalanine ammonia-lyase gene family in Isatis indigotica Fort.</title>
        <authorList>
            <person name="Liu Q."/>
            <person name="Chen J."/>
            <person name="Zhou X."/>
            <person name="Di P."/>
            <person name="Xiao Y."/>
            <person name="Xuan H."/>
            <person name="Zhang L."/>
            <person name="Chen W."/>
        </authorList>
    </citation>
    <scope>NUCLEOTIDE SEQUENCE</scope>
    <source>
        <tissue evidence="1">Salivary gland</tissue>
    </source>
</reference>
<dbReference type="AlphaFoldDB" id="A0A0K8RHZ8"/>
<name>A0A0K8RHZ8_IXORI</name>
<dbReference type="GO" id="GO:0043248">
    <property type="term" value="P:proteasome assembly"/>
    <property type="evidence" value="ECO:0007669"/>
    <property type="project" value="InterPro"/>
</dbReference>
<sequence length="126" mass="14027">MEPARTTQLEPRFSTHEFSRKFGEAVVHFLVLKMNKSFFLWIGSRRANLSNIAVAMKTAYDKVPTSTGLLGDPSDLTSTSLASKLASRTGCQVFVSCNLADPDKATVNFVHECLAEEMTLFPNKFY</sequence>
<accession>A0A0K8RHZ8</accession>
<proteinExistence type="evidence at transcript level"/>
<dbReference type="PANTHER" id="PTHR33559">
    <property type="entry name" value="PROTEASOME ASSEMBLY CHAPERONE 4"/>
    <property type="match status" value="1"/>
</dbReference>
<dbReference type="GO" id="GO:0000502">
    <property type="term" value="C:proteasome complex"/>
    <property type="evidence" value="ECO:0007669"/>
    <property type="project" value="UniProtKB-KW"/>
</dbReference>
<keyword evidence="1" id="KW-0647">Proteasome</keyword>